<dbReference type="PANTHER" id="PTHR15583:SF11">
    <property type="entry name" value="INTERLEUKIN-17 RECEPTOR B"/>
    <property type="match status" value="1"/>
</dbReference>
<comment type="caution">
    <text evidence="11">The sequence shown here is derived from an EMBL/GenBank/DDBJ whole genome shotgun (WGS) entry which is preliminary data.</text>
</comment>
<accession>A0AA47P9P7</accession>
<reference evidence="11" key="1">
    <citation type="journal article" date="2023" name="Front. Mar. Sci.">
        <title>A new Merluccius polli reference genome to investigate the effects of global change in West African waters.</title>
        <authorList>
            <person name="Mateo J.L."/>
            <person name="Blanco-Fernandez C."/>
            <person name="Garcia-Vazquez E."/>
            <person name="Machado-Schiaffino G."/>
        </authorList>
    </citation>
    <scope>NUCLEOTIDE SEQUENCE</scope>
    <source>
        <strain evidence="11">C29</strain>
        <tissue evidence="11">Fin</tissue>
    </source>
</reference>
<evidence type="ECO:0000259" key="10">
    <source>
        <dbReference type="PROSITE" id="PS51534"/>
    </source>
</evidence>
<keyword evidence="8" id="KW-0325">Glycoprotein</keyword>
<dbReference type="Gene3D" id="3.40.50.11530">
    <property type="match status" value="1"/>
</dbReference>
<evidence type="ECO:0000256" key="4">
    <source>
        <dbReference type="ARBA" id="ARBA00022729"/>
    </source>
</evidence>
<organism evidence="11 12">
    <name type="scientific">Merluccius polli</name>
    <name type="common">Benguela hake</name>
    <name type="synonym">Merluccius cadenati</name>
    <dbReference type="NCBI Taxonomy" id="89951"/>
    <lineage>
        <taxon>Eukaryota</taxon>
        <taxon>Metazoa</taxon>
        <taxon>Chordata</taxon>
        <taxon>Craniata</taxon>
        <taxon>Vertebrata</taxon>
        <taxon>Euteleostomi</taxon>
        <taxon>Actinopterygii</taxon>
        <taxon>Neopterygii</taxon>
        <taxon>Teleostei</taxon>
        <taxon>Neoteleostei</taxon>
        <taxon>Acanthomorphata</taxon>
        <taxon>Zeiogadaria</taxon>
        <taxon>Gadariae</taxon>
        <taxon>Gadiformes</taxon>
        <taxon>Gadoidei</taxon>
        <taxon>Merlucciidae</taxon>
        <taxon>Merluccius</taxon>
    </lineage>
</organism>
<dbReference type="AlphaFoldDB" id="A0AA47P9P7"/>
<evidence type="ECO:0000313" key="11">
    <source>
        <dbReference type="EMBL" id="KAK0151462.1"/>
    </source>
</evidence>
<keyword evidence="3 9" id="KW-0812">Transmembrane</keyword>
<evidence type="ECO:0000256" key="8">
    <source>
        <dbReference type="ARBA" id="ARBA00023180"/>
    </source>
</evidence>
<protein>
    <submittedName>
        <fullName evidence="11">Interleukin-17 receptor B</fullName>
    </submittedName>
</protein>
<keyword evidence="12" id="KW-1185">Reference proteome</keyword>
<evidence type="ECO:0000313" key="12">
    <source>
        <dbReference type="Proteomes" id="UP001174136"/>
    </source>
</evidence>
<gene>
    <name evidence="11" type="primary">Il17rb</name>
    <name evidence="11" type="ORF">N1851_007244</name>
</gene>
<comment type="subcellular location">
    <subcellularLocation>
        <location evidence="1">Cell membrane</location>
        <topology evidence="1">Single-pass type I membrane protein</topology>
    </subcellularLocation>
</comment>
<evidence type="ECO:0000256" key="9">
    <source>
        <dbReference type="SAM" id="Phobius"/>
    </source>
</evidence>
<evidence type="ECO:0000256" key="5">
    <source>
        <dbReference type="ARBA" id="ARBA00022989"/>
    </source>
</evidence>
<dbReference type="EMBL" id="JAOPHQ010001223">
    <property type="protein sequence ID" value="KAK0151462.1"/>
    <property type="molecule type" value="Genomic_DNA"/>
</dbReference>
<dbReference type="Pfam" id="PF08357">
    <property type="entry name" value="SEFIR"/>
    <property type="match status" value="1"/>
</dbReference>
<dbReference type="GO" id="GO:0005886">
    <property type="term" value="C:plasma membrane"/>
    <property type="evidence" value="ECO:0007669"/>
    <property type="project" value="UniProtKB-SubCell"/>
</dbReference>
<keyword evidence="4" id="KW-0732">Signal</keyword>
<feature type="domain" description="SEFIR" evidence="10">
    <location>
        <begin position="189"/>
        <end position="337"/>
    </location>
</feature>
<keyword evidence="5 9" id="KW-1133">Transmembrane helix</keyword>
<dbReference type="GO" id="GO:0030368">
    <property type="term" value="F:interleukin-17 receptor activity"/>
    <property type="evidence" value="ECO:0007669"/>
    <property type="project" value="InterPro"/>
</dbReference>
<evidence type="ECO:0000256" key="2">
    <source>
        <dbReference type="ARBA" id="ARBA00022475"/>
    </source>
</evidence>
<feature type="transmembrane region" description="Helical" evidence="9">
    <location>
        <begin position="144"/>
        <end position="166"/>
    </location>
</feature>
<evidence type="ECO:0000256" key="1">
    <source>
        <dbReference type="ARBA" id="ARBA00004251"/>
    </source>
</evidence>
<sequence length="392" mass="42209">MPLAGGADQLPNTAAHNAPSLVAQLKTQVVAKDGRLELRVSWAINVDLSTKHLTGTRILVDGGPRICSYTPSFADANLTGLTQLWFNYSVDIRPGVCVVAAANLPLPPAANGPADKSRFLIVNEGSGPEEAEGPSEHAYEYTGILVVLFGAVLPCFIILASCLTFCKVYRPHSSASVNFSKLPVSSQPHVSVLLVYPAGCPAFQKTVVALAEFLQGHGGCSLAVDLWQQGKIAELGPMRWLASQAEAADRVLVVCPKPISCHSNHTFLGPAIPASTNDLYPLVLNMVASHAKNPSELAMFWAVQLGESQDKRPGSLPAELAACKCFSLTKDLDKLCRSLHNKKQDFSILRKPEIFYNKKSTMKLQDAVKHLAEHQSSITAEKEHLNSVVITV</sequence>
<dbReference type="InterPro" id="IPR039465">
    <property type="entry name" value="IL-17_rcpt-like"/>
</dbReference>
<name>A0AA47P9P7_MERPO</name>
<dbReference type="InterPro" id="IPR013568">
    <property type="entry name" value="SEFIR_dom"/>
</dbReference>
<evidence type="ECO:0000256" key="3">
    <source>
        <dbReference type="ARBA" id="ARBA00022692"/>
    </source>
</evidence>
<keyword evidence="2" id="KW-1003">Cell membrane</keyword>
<dbReference type="PANTHER" id="PTHR15583">
    <property type="entry name" value="INTERLEUKIN-17 RECEPTOR"/>
    <property type="match status" value="1"/>
</dbReference>
<keyword evidence="7 11" id="KW-0675">Receptor</keyword>
<keyword evidence="6 9" id="KW-0472">Membrane</keyword>
<dbReference type="Proteomes" id="UP001174136">
    <property type="component" value="Unassembled WGS sequence"/>
</dbReference>
<proteinExistence type="predicted"/>
<dbReference type="Gene3D" id="2.60.40.2160">
    <property type="entry name" value="Interleukin-17 receptor A/B, fibronectin-III-like domain 1"/>
    <property type="match status" value="1"/>
</dbReference>
<evidence type="ECO:0000256" key="7">
    <source>
        <dbReference type="ARBA" id="ARBA00023170"/>
    </source>
</evidence>
<dbReference type="PROSITE" id="PS51534">
    <property type="entry name" value="SEFIR"/>
    <property type="match status" value="1"/>
</dbReference>
<dbReference type="InterPro" id="IPR038683">
    <property type="entry name" value="IL17RA/B_FnIII-like_1_sf"/>
</dbReference>
<evidence type="ECO:0000256" key="6">
    <source>
        <dbReference type="ARBA" id="ARBA00023136"/>
    </source>
</evidence>